<protein>
    <recommendedName>
        <fullName evidence="5">Calponin-homology (CH) domain-containing protein</fullName>
    </recommendedName>
</protein>
<dbReference type="eggNOG" id="KOG0046">
    <property type="taxonomic scope" value="Eukaryota"/>
</dbReference>
<dbReference type="GO" id="GO:0032432">
    <property type="term" value="C:actin filament bundle"/>
    <property type="evidence" value="ECO:0007669"/>
    <property type="project" value="TreeGrafter"/>
</dbReference>
<sequence>MVNCNDDGLNRVDVNEIHLAEATAFVDQINNFLRHDEHLKAKKMIPIDPPMKLFERTNDGVLLLKFINKIAPGTIKEKDIKLDVDVTRLKTPGAKDAWEIAENNNHVVAGAKSLGCKVVNIGSEDILSGSVDLTLGLVWQLIRAYLMKSVNLASHPELIRLLKPGENILKLMNLSSEEVILRWFNYHLGRSDTEKRIKNFGSDTKDCEAWVHLLKQVCGREAVDAGIDEVMSIADPEKRAAKLLECAGYLDCRDFTSPKDIVKGHGRLNLAFTATIFNEYIGIRLPTEDEIDAIYEELEEVKKKLGECREGCKHLCDHVLELERSKAALEELIKELEAKTENIDQQCIIKNQEYKNIKNTKNGEVERLTDILKEKTGKAQTAGEEIESSRFNFAKLEAEKASVIHEQIARIQVLEEELRLLAIESEDLTAQIEGKGSDISSMTEKLLRTQAASGDKSRLVQDHVDSCNAAIRQHASNLSDEFKAQVGTKPNNNATKSADSAEGDDVSSEVGADTTVTAKPTPEDGEDEEYRALKENHDMLGSLLKAYSAEIEAVAEGFDKLKAQEKDRLNQINKAVEEFLGEGQTAVGDGIANMKRLLELMMEKCKKQAIQIATLEKRIDQKNQMNDLMADKVRVIVEQKMFQNSKRPSKKKGLGVKTAGAQ</sequence>
<dbReference type="Gene3D" id="1.10.418.10">
    <property type="entry name" value="Calponin-like domain"/>
    <property type="match status" value="2"/>
</dbReference>
<dbReference type="GO" id="GO:0051639">
    <property type="term" value="P:actin filament network formation"/>
    <property type="evidence" value="ECO:0007669"/>
    <property type="project" value="TreeGrafter"/>
</dbReference>
<dbReference type="Pfam" id="PF00307">
    <property type="entry name" value="CH"/>
    <property type="match status" value="2"/>
</dbReference>
<dbReference type="AlphaFoldDB" id="A0A0L0GD60"/>
<dbReference type="CDD" id="cd21218">
    <property type="entry name" value="CH_PLS_FIM_rpt2"/>
    <property type="match status" value="1"/>
</dbReference>
<dbReference type="GeneID" id="25901524"/>
<keyword evidence="2" id="KW-0009">Actin-binding</keyword>
<feature type="coiled-coil region" evidence="3">
    <location>
        <begin position="562"/>
        <end position="632"/>
    </location>
</feature>
<dbReference type="PROSITE" id="PS50021">
    <property type="entry name" value="CH"/>
    <property type="match status" value="2"/>
</dbReference>
<dbReference type="CDD" id="cd21217">
    <property type="entry name" value="CH_PLS_FIM_rpt1"/>
    <property type="match status" value="1"/>
</dbReference>
<evidence type="ECO:0000256" key="1">
    <source>
        <dbReference type="ARBA" id="ARBA00022737"/>
    </source>
</evidence>
<feature type="region of interest" description="Disordered" evidence="4">
    <location>
        <begin position="485"/>
        <end position="527"/>
    </location>
</feature>
<feature type="domain" description="Calponin-homology (CH)" evidence="5">
    <location>
        <begin position="174"/>
        <end position="281"/>
    </location>
</feature>
<dbReference type="STRING" id="667725.A0A0L0GD60"/>
<dbReference type="SUPFAM" id="SSF47576">
    <property type="entry name" value="Calponin-homology domain, CH-domain"/>
    <property type="match status" value="1"/>
</dbReference>
<dbReference type="GO" id="GO:0051017">
    <property type="term" value="P:actin filament bundle assembly"/>
    <property type="evidence" value="ECO:0007669"/>
    <property type="project" value="InterPro"/>
</dbReference>
<evidence type="ECO:0000256" key="3">
    <source>
        <dbReference type="SAM" id="Coils"/>
    </source>
</evidence>
<proteinExistence type="predicted"/>
<dbReference type="GO" id="GO:0005737">
    <property type="term" value="C:cytoplasm"/>
    <property type="evidence" value="ECO:0007669"/>
    <property type="project" value="TreeGrafter"/>
</dbReference>
<dbReference type="GO" id="GO:0051015">
    <property type="term" value="F:actin filament binding"/>
    <property type="evidence" value="ECO:0007669"/>
    <property type="project" value="InterPro"/>
</dbReference>
<dbReference type="PANTHER" id="PTHR19961">
    <property type="entry name" value="FIMBRIN/PLASTIN"/>
    <property type="match status" value="1"/>
</dbReference>
<dbReference type="EMBL" id="KQ241633">
    <property type="protein sequence ID" value="KNC86826.1"/>
    <property type="molecule type" value="Genomic_DNA"/>
</dbReference>
<feature type="compositionally biased region" description="Polar residues" evidence="4">
    <location>
        <begin position="488"/>
        <end position="498"/>
    </location>
</feature>
<dbReference type="Proteomes" id="UP000054560">
    <property type="component" value="Unassembled WGS sequence"/>
</dbReference>
<evidence type="ECO:0000259" key="5">
    <source>
        <dbReference type="PROSITE" id="PS50021"/>
    </source>
</evidence>
<dbReference type="RefSeq" id="XP_014160728.1">
    <property type="nucleotide sequence ID" value="XM_014305253.1"/>
</dbReference>
<evidence type="ECO:0000256" key="2">
    <source>
        <dbReference type="ARBA" id="ARBA00023203"/>
    </source>
</evidence>
<dbReference type="GO" id="GO:0005884">
    <property type="term" value="C:actin filament"/>
    <property type="evidence" value="ECO:0007669"/>
    <property type="project" value="TreeGrafter"/>
</dbReference>
<dbReference type="PANTHER" id="PTHR19961:SF18">
    <property type="entry name" value="FI19014P1"/>
    <property type="match status" value="1"/>
</dbReference>
<reference evidence="6 7" key="1">
    <citation type="submission" date="2011-02" db="EMBL/GenBank/DDBJ databases">
        <title>The Genome Sequence of Sphaeroforma arctica JP610.</title>
        <authorList>
            <consortium name="The Broad Institute Genome Sequencing Platform"/>
            <person name="Russ C."/>
            <person name="Cuomo C."/>
            <person name="Young S.K."/>
            <person name="Zeng Q."/>
            <person name="Gargeya S."/>
            <person name="Alvarado L."/>
            <person name="Berlin A."/>
            <person name="Chapman S.B."/>
            <person name="Chen Z."/>
            <person name="Freedman E."/>
            <person name="Gellesch M."/>
            <person name="Goldberg J."/>
            <person name="Griggs A."/>
            <person name="Gujja S."/>
            <person name="Heilman E."/>
            <person name="Heiman D."/>
            <person name="Howarth C."/>
            <person name="Mehta T."/>
            <person name="Neiman D."/>
            <person name="Pearson M."/>
            <person name="Roberts A."/>
            <person name="Saif S."/>
            <person name="Shea T."/>
            <person name="Shenoy N."/>
            <person name="Sisk P."/>
            <person name="Stolte C."/>
            <person name="Sykes S."/>
            <person name="White J."/>
            <person name="Yandava C."/>
            <person name="Burger G."/>
            <person name="Gray M.W."/>
            <person name="Holland P.W.H."/>
            <person name="King N."/>
            <person name="Lang F.B.F."/>
            <person name="Roger A.J."/>
            <person name="Ruiz-Trillo I."/>
            <person name="Haas B."/>
            <person name="Nusbaum C."/>
            <person name="Birren B."/>
        </authorList>
    </citation>
    <scope>NUCLEOTIDE SEQUENCE [LARGE SCALE GENOMIC DNA]</scope>
    <source>
        <strain evidence="6 7">JP610</strain>
    </source>
</reference>
<dbReference type="InterPro" id="IPR039959">
    <property type="entry name" value="Fimbrin/Plastin"/>
</dbReference>
<accession>A0A0L0GD60</accession>
<keyword evidence="3" id="KW-0175">Coiled coil</keyword>
<name>A0A0L0GD60_9EUKA</name>
<organism evidence="6 7">
    <name type="scientific">Sphaeroforma arctica JP610</name>
    <dbReference type="NCBI Taxonomy" id="667725"/>
    <lineage>
        <taxon>Eukaryota</taxon>
        <taxon>Ichthyosporea</taxon>
        <taxon>Ichthyophonida</taxon>
        <taxon>Sphaeroforma</taxon>
    </lineage>
</organism>
<keyword evidence="1" id="KW-0677">Repeat</keyword>
<dbReference type="SMART" id="SM00033">
    <property type="entry name" value="CH"/>
    <property type="match status" value="2"/>
</dbReference>
<dbReference type="OrthoDB" id="10017054at2759"/>
<feature type="domain" description="Calponin-homology (CH)" evidence="5">
    <location>
        <begin position="19"/>
        <end position="146"/>
    </location>
</feature>
<dbReference type="InterPro" id="IPR036872">
    <property type="entry name" value="CH_dom_sf"/>
</dbReference>
<feature type="coiled-coil region" evidence="3">
    <location>
        <begin position="404"/>
        <end position="431"/>
    </location>
</feature>
<keyword evidence="7" id="KW-1185">Reference proteome</keyword>
<feature type="coiled-coil region" evidence="3">
    <location>
        <begin position="319"/>
        <end position="346"/>
    </location>
</feature>
<dbReference type="InterPro" id="IPR001715">
    <property type="entry name" value="CH_dom"/>
</dbReference>
<evidence type="ECO:0000313" key="7">
    <source>
        <dbReference type="Proteomes" id="UP000054560"/>
    </source>
</evidence>
<evidence type="ECO:0000313" key="6">
    <source>
        <dbReference type="EMBL" id="KNC86826.1"/>
    </source>
</evidence>
<gene>
    <name evidence="6" type="ORF">SARC_01020</name>
</gene>
<evidence type="ECO:0000256" key="4">
    <source>
        <dbReference type="SAM" id="MobiDB-lite"/>
    </source>
</evidence>